<dbReference type="GO" id="GO:0046872">
    <property type="term" value="F:metal ion binding"/>
    <property type="evidence" value="ECO:0007669"/>
    <property type="project" value="UniProtKB-KW"/>
</dbReference>
<sequence length="163" mass="17032">MTDTTALPGGNTALFDADTDACTRAVARRVAGLLHPGDLVILSGPLGAGKTTFVKGIAEGLNVRGPITSPTFVISRIHPSLDAGPALVHVDAYRLGGAAELDDIDLDATLGDSVTVVEWGDGVAEELTDDRLEVTIERRPDDTRGIHMTGVGARWAHVVLDAQ</sequence>
<dbReference type="InterPro" id="IPR027417">
    <property type="entry name" value="P-loop_NTPase"/>
</dbReference>
<dbReference type="AlphaFoldDB" id="A0A3N0E7L7"/>
<keyword evidence="4" id="KW-0963">Cytoplasm</keyword>
<evidence type="ECO:0000256" key="5">
    <source>
        <dbReference type="ARBA" id="ARBA00022694"/>
    </source>
</evidence>
<dbReference type="Gene3D" id="3.40.50.300">
    <property type="entry name" value="P-loop containing nucleotide triphosphate hydrolases"/>
    <property type="match status" value="1"/>
</dbReference>
<evidence type="ECO:0000256" key="10">
    <source>
        <dbReference type="ARBA" id="ARBA00024908"/>
    </source>
</evidence>
<keyword evidence="7" id="KW-0547">Nucleotide-binding</keyword>
<dbReference type="InterPro" id="IPR003442">
    <property type="entry name" value="T6A_TsaE"/>
</dbReference>
<dbReference type="SUPFAM" id="SSF52540">
    <property type="entry name" value="P-loop containing nucleoside triphosphate hydrolases"/>
    <property type="match status" value="1"/>
</dbReference>
<reference evidence="12 13" key="1">
    <citation type="submission" date="2018-11" db="EMBL/GenBank/DDBJ databases">
        <title>The genome draft of YIM 96095.</title>
        <authorList>
            <person name="Tang S.-K."/>
            <person name="Chunyu W.-X."/>
            <person name="Feng Y.-Z."/>
        </authorList>
    </citation>
    <scope>NUCLEOTIDE SEQUENCE [LARGE SCALE GENOMIC DNA]</scope>
    <source>
        <strain evidence="12 13">YIM 96095</strain>
    </source>
</reference>
<evidence type="ECO:0000256" key="4">
    <source>
        <dbReference type="ARBA" id="ARBA00022490"/>
    </source>
</evidence>
<dbReference type="Pfam" id="PF02367">
    <property type="entry name" value="TsaE"/>
    <property type="match status" value="1"/>
</dbReference>
<dbReference type="PANTHER" id="PTHR33540">
    <property type="entry name" value="TRNA THREONYLCARBAMOYLADENOSINE BIOSYNTHESIS PROTEIN TSAE"/>
    <property type="match status" value="1"/>
</dbReference>
<dbReference type="OrthoDB" id="9800307at2"/>
<dbReference type="GO" id="GO:0002949">
    <property type="term" value="P:tRNA threonylcarbamoyladenosine modification"/>
    <property type="evidence" value="ECO:0007669"/>
    <property type="project" value="InterPro"/>
</dbReference>
<dbReference type="PANTHER" id="PTHR33540:SF2">
    <property type="entry name" value="TRNA THREONYLCARBAMOYLADENOSINE BIOSYNTHESIS PROTEIN TSAE"/>
    <property type="match status" value="1"/>
</dbReference>
<keyword evidence="12" id="KW-0808">Transferase</keyword>
<evidence type="ECO:0000256" key="6">
    <source>
        <dbReference type="ARBA" id="ARBA00022723"/>
    </source>
</evidence>
<evidence type="ECO:0000256" key="9">
    <source>
        <dbReference type="ARBA" id="ARBA00022842"/>
    </source>
</evidence>
<dbReference type="EMBL" id="RJMB01000014">
    <property type="protein sequence ID" value="RNL83841.1"/>
    <property type="molecule type" value="Genomic_DNA"/>
</dbReference>
<accession>A0A3N0E7L7</accession>
<evidence type="ECO:0000313" key="13">
    <source>
        <dbReference type="Proteomes" id="UP000269198"/>
    </source>
</evidence>
<evidence type="ECO:0000256" key="3">
    <source>
        <dbReference type="ARBA" id="ARBA00019010"/>
    </source>
</evidence>
<protein>
    <recommendedName>
        <fullName evidence="3">tRNA threonylcarbamoyladenosine biosynthesis protein TsaE</fullName>
    </recommendedName>
    <alternativeName>
        <fullName evidence="11">t(6)A37 threonylcarbamoyladenosine biosynthesis protein TsaE</fullName>
    </alternativeName>
</protein>
<keyword evidence="9" id="KW-0460">Magnesium</keyword>
<evidence type="ECO:0000313" key="12">
    <source>
        <dbReference type="EMBL" id="RNL83841.1"/>
    </source>
</evidence>
<name>A0A3N0E7L7_9ACTN</name>
<dbReference type="RefSeq" id="WP_123201955.1">
    <property type="nucleotide sequence ID" value="NZ_RJMB01000014.1"/>
</dbReference>
<dbReference type="Proteomes" id="UP000269198">
    <property type="component" value="Unassembled WGS sequence"/>
</dbReference>
<evidence type="ECO:0000256" key="11">
    <source>
        <dbReference type="ARBA" id="ARBA00032441"/>
    </source>
</evidence>
<keyword evidence="8" id="KW-0067">ATP-binding</keyword>
<comment type="similarity">
    <text evidence="2">Belongs to the TsaE family.</text>
</comment>
<gene>
    <name evidence="12" type="primary">tsaE</name>
    <name evidence="12" type="ORF">EFW17_14670</name>
</gene>
<keyword evidence="5" id="KW-0819">tRNA processing</keyword>
<evidence type="ECO:0000256" key="8">
    <source>
        <dbReference type="ARBA" id="ARBA00022840"/>
    </source>
</evidence>
<dbReference type="GO" id="GO:0005737">
    <property type="term" value="C:cytoplasm"/>
    <property type="evidence" value="ECO:0007669"/>
    <property type="project" value="UniProtKB-SubCell"/>
</dbReference>
<evidence type="ECO:0000256" key="2">
    <source>
        <dbReference type="ARBA" id="ARBA00007599"/>
    </source>
</evidence>
<evidence type="ECO:0000256" key="7">
    <source>
        <dbReference type="ARBA" id="ARBA00022741"/>
    </source>
</evidence>
<comment type="function">
    <text evidence="10">Required for the formation of a threonylcarbamoyl group on adenosine at position 37 (t(6)A37) in tRNAs that read codons beginning with adenine. Is involved in the transfer of the threonylcarbamoyl moiety of threonylcarbamoyl-AMP (TC-AMP) to the N6 group of A37, together with TsaD and TsaB. TsaE seems to play an indirect role in the t(6)A biosynthesis pathway, possibly in regulating the core enzymatic function of TsaD.</text>
</comment>
<dbReference type="NCBIfam" id="TIGR00150">
    <property type="entry name" value="T6A_YjeE"/>
    <property type="match status" value="1"/>
</dbReference>
<keyword evidence="13" id="KW-1185">Reference proteome</keyword>
<dbReference type="GO" id="GO:0005524">
    <property type="term" value="F:ATP binding"/>
    <property type="evidence" value="ECO:0007669"/>
    <property type="project" value="UniProtKB-KW"/>
</dbReference>
<keyword evidence="6" id="KW-0479">Metal-binding</keyword>
<organism evidence="12 13">
    <name type="scientific">Halostreptopolyspora alba</name>
    <dbReference type="NCBI Taxonomy" id="2487137"/>
    <lineage>
        <taxon>Bacteria</taxon>
        <taxon>Bacillati</taxon>
        <taxon>Actinomycetota</taxon>
        <taxon>Actinomycetes</taxon>
        <taxon>Streptosporangiales</taxon>
        <taxon>Nocardiopsidaceae</taxon>
        <taxon>Halostreptopolyspora</taxon>
    </lineage>
</organism>
<comment type="caution">
    <text evidence="12">The sequence shown here is derived from an EMBL/GenBank/DDBJ whole genome shotgun (WGS) entry which is preliminary data.</text>
</comment>
<evidence type="ECO:0000256" key="1">
    <source>
        <dbReference type="ARBA" id="ARBA00004496"/>
    </source>
</evidence>
<comment type="subcellular location">
    <subcellularLocation>
        <location evidence="1">Cytoplasm</location>
    </subcellularLocation>
</comment>
<dbReference type="GO" id="GO:0016740">
    <property type="term" value="F:transferase activity"/>
    <property type="evidence" value="ECO:0007669"/>
    <property type="project" value="UniProtKB-KW"/>
</dbReference>
<proteinExistence type="inferred from homology"/>